<dbReference type="AlphaFoldDB" id="H1VFE4"/>
<gene>
    <name evidence="1" type="ORF">CH063_00299</name>
</gene>
<dbReference type="EMBL" id="CACQ02003235">
    <property type="protein sequence ID" value="CCF38947.1"/>
    <property type="molecule type" value="Genomic_DNA"/>
</dbReference>
<organism evidence="1 2">
    <name type="scientific">Colletotrichum higginsianum (strain IMI 349063)</name>
    <name type="common">Crucifer anthracnose fungus</name>
    <dbReference type="NCBI Taxonomy" id="759273"/>
    <lineage>
        <taxon>Eukaryota</taxon>
        <taxon>Fungi</taxon>
        <taxon>Dikarya</taxon>
        <taxon>Ascomycota</taxon>
        <taxon>Pezizomycotina</taxon>
        <taxon>Sordariomycetes</taxon>
        <taxon>Hypocreomycetidae</taxon>
        <taxon>Glomerellales</taxon>
        <taxon>Glomerellaceae</taxon>
        <taxon>Colletotrichum</taxon>
        <taxon>Colletotrichum destructivum species complex</taxon>
    </lineage>
</organism>
<proteinExistence type="predicted"/>
<protein>
    <submittedName>
        <fullName evidence="1">Uncharacterized protein</fullName>
    </submittedName>
</protein>
<name>H1VFE4_COLHI</name>
<evidence type="ECO:0000313" key="1">
    <source>
        <dbReference type="EMBL" id="CCF38947.1"/>
    </source>
</evidence>
<accession>H1VFE4</accession>
<reference evidence="2" key="1">
    <citation type="journal article" date="2012" name="Nat. Genet.">
        <title>Lifestyle transitions in plant pathogenic Colletotrichum fungi deciphered by genome and transcriptome analyses.</title>
        <authorList>
            <person name="O'Connell R.J."/>
            <person name="Thon M.R."/>
            <person name="Hacquard S."/>
            <person name="Amyotte S.G."/>
            <person name="Kleemann J."/>
            <person name="Torres M.F."/>
            <person name="Damm U."/>
            <person name="Buiate E.A."/>
            <person name="Epstein L."/>
            <person name="Alkan N."/>
            <person name="Altmueller J."/>
            <person name="Alvarado-Balderrama L."/>
            <person name="Bauser C.A."/>
            <person name="Becker C."/>
            <person name="Birren B.W."/>
            <person name="Chen Z."/>
            <person name="Choi J."/>
            <person name="Crouch J.A."/>
            <person name="Duvick J.P."/>
            <person name="Farman M.A."/>
            <person name="Gan P."/>
            <person name="Heiman D."/>
            <person name="Henrissat B."/>
            <person name="Howard R.J."/>
            <person name="Kabbage M."/>
            <person name="Koch C."/>
            <person name="Kracher B."/>
            <person name="Kubo Y."/>
            <person name="Law A.D."/>
            <person name="Lebrun M.-H."/>
            <person name="Lee Y.-H."/>
            <person name="Miyara I."/>
            <person name="Moore N."/>
            <person name="Neumann U."/>
            <person name="Nordstroem K."/>
            <person name="Panaccione D.G."/>
            <person name="Panstruga R."/>
            <person name="Place M."/>
            <person name="Proctor R.H."/>
            <person name="Prusky D."/>
            <person name="Rech G."/>
            <person name="Reinhardt R."/>
            <person name="Rollins J.A."/>
            <person name="Rounsley S."/>
            <person name="Schardl C.L."/>
            <person name="Schwartz D.C."/>
            <person name="Shenoy N."/>
            <person name="Shirasu K."/>
            <person name="Sikhakolli U.R."/>
            <person name="Stueber K."/>
            <person name="Sukno S.A."/>
            <person name="Sweigard J.A."/>
            <person name="Takano Y."/>
            <person name="Takahara H."/>
            <person name="Trail F."/>
            <person name="van der Does H.C."/>
            <person name="Voll L.M."/>
            <person name="Will I."/>
            <person name="Young S."/>
            <person name="Zeng Q."/>
            <person name="Zhang J."/>
            <person name="Zhou S."/>
            <person name="Dickman M.B."/>
            <person name="Schulze-Lefert P."/>
            <person name="Ver Loren van Themaat E."/>
            <person name="Ma L.-J."/>
            <person name="Vaillancourt L.J."/>
        </authorList>
    </citation>
    <scope>NUCLEOTIDE SEQUENCE [LARGE SCALE GENOMIC DNA]</scope>
    <source>
        <strain evidence="2">IMI 349063</strain>
    </source>
</reference>
<evidence type="ECO:0000313" key="2">
    <source>
        <dbReference type="Proteomes" id="UP000007174"/>
    </source>
</evidence>
<dbReference type="HOGENOM" id="CLU_2512519_0_0_1"/>
<sequence>MISDNAVQANAQRRCYVGASVCCTRAFAMKLRSAGGLMGRSLVRDGSGRQYQAEEAEKGGFYSRIANDDVTRPRTERNAHWGVRQ</sequence>
<dbReference type="Proteomes" id="UP000007174">
    <property type="component" value="Unassembled WGS sequence"/>
</dbReference>